<dbReference type="Proteomes" id="UP000275951">
    <property type="component" value="Chromosome"/>
</dbReference>
<feature type="transmembrane region" description="Helical" evidence="1">
    <location>
        <begin position="291"/>
        <end position="312"/>
    </location>
</feature>
<accession>A0A3S9QLV3</accession>
<evidence type="ECO:0000313" key="3">
    <source>
        <dbReference type="Proteomes" id="UP000275951"/>
    </source>
</evidence>
<sequence length="369" mass="40532">MAAILTGAEGHAHLLTRHSALSYPLLRQAPMHPVQIKRVSGIDRLGNLSARSVTISLVPFRLGSFFAAADSFSPSDIPQALTESLASELRGLVTSRQHLVVGLVPVTHVEALREFFGTNKAVNAGVAVGDYLLNELSEHFLPADLPMLSEGQLSDQIAGRYMGDPREPHVIVGMSPSAWLRTWTAGTDQQRKFVAMAFNGTDSSKISSANYRALRQIGTPVIPSSRAYRSLFSPKFWAYVIIFVYSTLRALPVTFVENFHGSVAFLWAMDVITAIPYTWGLVAFVTAHKYWVRFVGLAVTIITFVAPYAYFWSHGQDYSWWVNAVVVLMIAGAVCYEGFNYWRDHAVAAGLAGGSADPAQSVYAQAQWK</sequence>
<reference evidence="2 3" key="1">
    <citation type="submission" date="2018-11" db="EMBL/GenBank/DDBJ databases">
        <title>Multidrug-resistant genes are associated with an 42-kb island TGI1 carrying a complex class 1 integron in a Trueperella pyogenes.</title>
        <authorList>
            <person name="Dong W."/>
        </authorList>
    </citation>
    <scope>NUCLEOTIDE SEQUENCE [LARGE SCALE GENOMIC DNA]</scope>
    <source>
        <strain evidence="2 3">TP4</strain>
    </source>
</reference>
<proteinExistence type="predicted"/>
<protein>
    <submittedName>
        <fullName evidence="2">Uncharacterized protein</fullName>
    </submittedName>
</protein>
<evidence type="ECO:0000256" key="1">
    <source>
        <dbReference type="SAM" id="Phobius"/>
    </source>
</evidence>
<gene>
    <name evidence="2" type="ORF">EBQ10_06235</name>
</gene>
<feature type="transmembrane region" description="Helical" evidence="1">
    <location>
        <begin position="236"/>
        <end position="256"/>
    </location>
</feature>
<dbReference type="AlphaFoldDB" id="A0A3S9QLV3"/>
<keyword evidence="1" id="KW-0812">Transmembrane</keyword>
<feature type="transmembrane region" description="Helical" evidence="1">
    <location>
        <begin position="262"/>
        <end position="284"/>
    </location>
</feature>
<keyword evidence="1" id="KW-0472">Membrane</keyword>
<evidence type="ECO:0000313" key="2">
    <source>
        <dbReference type="EMBL" id="AZR06933.1"/>
    </source>
</evidence>
<dbReference type="EMBL" id="CP033905">
    <property type="protein sequence ID" value="AZR06933.1"/>
    <property type="molecule type" value="Genomic_DNA"/>
</dbReference>
<feature type="transmembrane region" description="Helical" evidence="1">
    <location>
        <begin position="318"/>
        <end position="336"/>
    </location>
</feature>
<keyword evidence="1" id="KW-1133">Transmembrane helix</keyword>
<organism evidence="2 3">
    <name type="scientific">Trueperella pyogenes</name>
    <dbReference type="NCBI Taxonomy" id="1661"/>
    <lineage>
        <taxon>Bacteria</taxon>
        <taxon>Bacillati</taxon>
        <taxon>Actinomycetota</taxon>
        <taxon>Actinomycetes</taxon>
        <taxon>Actinomycetales</taxon>
        <taxon>Actinomycetaceae</taxon>
        <taxon>Trueperella</taxon>
    </lineage>
</organism>
<name>A0A3S9QLV3_9ACTO</name>
<dbReference type="RefSeq" id="WP_114949857.1">
    <property type="nucleotide sequence ID" value="NZ_CP033905.1"/>
</dbReference>